<dbReference type="SUPFAM" id="SSF51344">
    <property type="entry name" value="Epsilon subunit of F1F0-ATP synthase N-terminal domain"/>
    <property type="match status" value="1"/>
</dbReference>
<evidence type="ECO:0000256" key="1">
    <source>
        <dbReference type="ARBA" id="ARBA00003543"/>
    </source>
</evidence>
<evidence type="ECO:0000259" key="9">
    <source>
        <dbReference type="Pfam" id="PF02823"/>
    </source>
</evidence>
<dbReference type="InterPro" id="IPR036771">
    <property type="entry name" value="ATPsynth_dsu/esu_N"/>
</dbReference>
<organism evidence="10 11">
    <name type="scientific">Tenacibaculum platacis</name>
    <dbReference type="NCBI Taxonomy" id="3137852"/>
    <lineage>
        <taxon>Bacteria</taxon>
        <taxon>Pseudomonadati</taxon>
        <taxon>Bacteroidota</taxon>
        <taxon>Flavobacteriia</taxon>
        <taxon>Flavobacteriales</taxon>
        <taxon>Flavobacteriaceae</taxon>
        <taxon>Tenacibaculum</taxon>
    </lineage>
</organism>
<reference evidence="10 11" key="1">
    <citation type="submission" date="2024-05" db="EMBL/GenBank/DDBJ databases">
        <authorList>
            <person name="Duchaud E."/>
        </authorList>
    </citation>
    <scope>NUCLEOTIDE SEQUENCE [LARGE SCALE GENOMIC DNA]</scope>
    <source>
        <strain evidence="10">Ena-SAMPLE-TAB-13-05-2024-13:56:06:370-140302</strain>
    </source>
</reference>
<evidence type="ECO:0000256" key="4">
    <source>
        <dbReference type="ARBA" id="ARBA00022448"/>
    </source>
</evidence>
<dbReference type="PANTHER" id="PTHR13822">
    <property type="entry name" value="ATP SYNTHASE DELTA/EPSILON CHAIN"/>
    <property type="match status" value="1"/>
</dbReference>
<dbReference type="RefSeq" id="WP_348710399.1">
    <property type="nucleotide sequence ID" value="NZ_CAXIXY010000003.1"/>
</dbReference>
<proteinExistence type="inferred from homology"/>
<comment type="subcellular location">
    <subcellularLocation>
        <location evidence="2">Endomembrane system</location>
        <topology evidence="2">Peripheral membrane protein</topology>
    </subcellularLocation>
</comment>
<keyword evidence="4" id="KW-0813">Transport</keyword>
<dbReference type="EMBL" id="CAXIXY010000003">
    <property type="protein sequence ID" value="CAL2078633.1"/>
    <property type="molecule type" value="Genomic_DNA"/>
</dbReference>
<comment type="function">
    <text evidence="1">Produces ATP from ADP in the presence of a proton gradient across the membrane.</text>
</comment>
<accession>A0ABP1EGU1</accession>
<sequence>MFLEIVTPEAVVFSSEIDSVVVPGVDGEFQVLNNHAPIVSVLNEGVVKVHVHSQNHLVFDDLHGSIEKLPVDDKVLTLTINSGTLEMKDNKAIILAD</sequence>
<comment type="similarity">
    <text evidence="3">Belongs to the ATPase epsilon chain family.</text>
</comment>
<evidence type="ECO:0000256" key="8">
    <source>
        <dbReference type="ARBA" id="ARBA00023310"/>
    </source>
</evidence>
<dbReference type="PANTHER" id="PTHR13822:SF10">
    <property type="entry name" value="ATP SYNTHASE EPSILON CHAIN, CHLOROPLASTIC"/>
    <property type="match status" value="1"/>
</dbReference>
<dbReference type="InterPro" id="IPR020546">
    <property type="entry name" value="ATP_synth_F1_dsu/esu_N"/>
</dbReference>
<name>A0ABP1EGU1_9FLAO</name>
<evidence type="ECO:0000256" key="6">
    <source>
        <dbReference type="ARBA" id="ARBA00023136"/>
    </source>
</evidence>
<protein>
    <submittedName>
        <fullName evidence="10">H+-transporting two-sector ATPase, epsilon subunit</fullName>
    </submittedName>
</protein>
<keyword evidence="7" id="KW-0139">CF(1)</keyword>
<feature type="domain" description="ATP synthase F1 complex delta/epsilon subunit N-terminal" evidence="9">
    <location>
        <begin position="1"/>
        <end position="57"/>
    </location>
</feature>
<keyword evidence="5" id="KW-0406">Ion transport</keyword>
<dbReference type="Gene3D" id="2.60.15.10">
    <property type="entry name" value="F0F1 ATP synthase delta/epsilon subunit, N-terminal"/>
    <property type="match status" value="1"/>
</dbReference>
<dbReference type="Proteomes" id="UP001497416">
    <property type="component" value="Unassembled WGS sequence"/>
</dbReference>
<keyword evidence="6" id="KW-0472">Membrane</keyword>
<evidence type="ECO:0000256" key="5">
    <source>
        <dbReference type="ARBA" id="ARBA00023065"/>
    </source>
</evidence>
<evidence type="ECO:0000313" key="11">
    <source>
        <dbReference type="Proteomes" id="UP001497416"/>
    </source>
</evidence>
<dbReference type="Pfam" id="PF02823">
    <property type="entry name" value="ATP-synt_DE_N"/>
    <property type="match status" value="1"/>
</dbReference>
<evidence type="ECO:0000256" key="3">
    <source>
        <dbReference type="ARBA" id="ARBA00005712"/>
    </source>
</evidence>
<comment type="caution">
    <text evidence="10">The sequence shown here is derived from an EMBL/GenBank/DDBJ whole genome shotgun (WGS) entry which is preliminary data.</text>
</comment>
<keyword evidence="11" id="KW-1185">Reference proteome</keyword>
<gene>
    <name evidence="10" type="ORF">T190607A01A_10728</name>
</gene>
<keyword evidence="8" id="KW-0066">ATP synthesis</keyword>
<evidence type="ECO:0000256" key="2">
    <source>
        <dbReference type="ARBA" id="ARBA00004184"/>
    </source>
</evidence>
<dbReference type="InterPro" id="IPR001469">
    <property type="entry name" value="ATP_synth_F1_dsu/esu"/>
</dbReference>
<evidence type="ECO:0000256" key="7">
    <source>
        <dbReference type="ARBA" id="ARBA00023196"/>
    </source>
</evidence>
<evidence type="ECO:0000313" key="10">
    <source>
        <dbReference type="EMBL" id="CAL2078633.1"/>
    </source>
</evidence>
<dbReference type="CDD" id="cd12152">
    <property type="entry name" value="F1-ATPase_delta"/>
    <property type="match status" value="1"/>
</dbReference>